<feature type="transmembrane region" description="Helical" evidence="1">
    <location>
        <begin position="46"/>
        <end position="66"/>
    </location>
</feature>
<feature type="transmembrane region" description="Helical" evidence="1">
    <location>
        <begin position="81"/>
        <end position="101"/>
    </location>
</feature>
<dbReference type="InterPro" id="IPR025333">
    <property type="entry name" value="DUF4239"/>
</dbReference>
<dbReference type="EMBL" id="JBCEVZ010000057">
    <property type="protein sequence ID" value="MEL5996100.1"/>
    <property type="molecule type" value="Genomic_DNA"/>
</dbReference>
<feature type="transmembrane region" description="Helical" evidence="1">
    <location>
        <begin position="246"/>
        <end position="268"/>
    </location>
</feature>
<evidence type="ECO:0000313" key="2">
    <source>
        <dbReference type="EMBL" id="MEL5996100.1"/>
    </source>
</evidence>
<reference evidence="2 3" key="1">
    <citation type="journal article" date="2018" name="Arch. Microbiol.">
        <title>Hymenobacter segetis sp. nov., isolated from soil.</title>
        <authorList>
            <person name="Ten L.N."/>
            <person name="Lim S.J."/>
            <person name="Kim B.O."/>
            <person name="Kang I.K."/>
            <person name="Jung H.Y."/>
        </authorList>
    </citation>
    <scope>NUCLEOTIDE SEQUENCE [LARGE SCALE GENOMIC DNA]</scope>
    <source>
        <strain evidence="2 3">S7-3-11</strain>
    </source>
</reference>
<evidence type="ECO:0000256" key="1">
    <source>
        <dbReference type="SAM" id="Phobius"/>
    </source>
</evidence>
<dbReference type="RefSeq" id="WP_342300331.1">
    <property type="nucleotide sequence ID" value="NZ_JBCEVZ010000057.1"/>
</dbReference>
<organism evidence="2 3">
    <name type="scientific">Hymenobacter segetis</name>
    <dbReference type="NCBI Taxonomy" id="2025509"/>
    <lineage>
        <taxon>Bacteria</taxon>
        <taxon>Pseudomonadati</taxon>
        <taxon>Bacteroidota</taxon>
        <taxon>Cytophagia</taxon>
        <taxon>Cytophagales</taxon>
        <taxon>Hymenobacteraceae</taxon>
        <taxon>Hymenobacter</taxon>
    </lineage>
</organism>
<keyword evidence="1" id="KW-0472">Membrane</keyword>
<gene>
    <name evidence="2" type="ORF">AAFH49_17925</name>
</gene>
<evidence type="ECO:0000313" key="3">
    <source>
        <dbReference type="Proteomes" id="UP001479606"/>
    </source>
</evidence>
<keyword evidence="1" id="KW-1133">Transmembrane helix</keyword>
<feature type="transmembrane region" description="Helical" evidence="1">
    <location>
        <begin position="220"/>
        <end position="240"/>
    </location>
</feature>
<keyword evidence="1" id="KW-0812">Transmembrane</keyword>
<sequence length="292" mass="32696">MMPFADRFGLCGQSDNILLVGSEPFGHLSQELMREYSLLYRTDSRLLVLILLGLLLLLTWAGLWVGRLRKPYATATNEQSVAVASLLALQGLLLAFSFSMASARFEARRDALVALAASFRTAVLRANLYPDPERAGLRRELRSYLEARIAFGAAPYDSTIIKATLVHADTAINQVWHRVVRLSVDPQYAIATDKMVDALNEVTANGVTRQASLRAHVPDAVVYMLFIIALITAFFSGYVSANRARFDWMAVVTFHLMVTLVVFITLELDRPRRGIIRPTDVQEILVDQRHLF</sequence>
<protein>
    <recommendedName>
        <fullName evidence="4">DUF4239 domain-containing protein</fullName>
    </recommendedName>
</protein>
<dbReference type="Pfam" id="PF14023">
    <property type="entry name" value="Bestrophin-like"/>
    <property type="match status" value="1"/>
</dbReference>
<accession>A0ABU9LZW4</accession>
<dbReference type="Proteomes" id="UP001479606">
    <property type="component" value="Unassembled WGS sequence"/>
</dbReference>
<proteinExistence type="predicted"/>
<comment type="caution">
    <text evidence="2">The sequence shown here is derived from an EMBL/GenBank/DDBJ whole genome shotgun (WGS) entry which is preliminary data.</text>
</comment>
<keyword evidence="3" id="KW-1185">Reference proteome</keyword>
<name>A0ABU9LZW4_9BACT</name>
<evidence type="ECO:0008006" key="4">
    <source>
        <dbReference type="Google" id="ProtNLM"/>
    </source>
</evidence>